<reference evidence="3 4" key="1">
    <citation type="submission" date="2018-05" db="EMBL/GenBank/DDBJ databases">
        <title>Genome sequencing, assembly and analysis of the novel insecticidal bacterium, Chromobacterium phragmitis.</title>
        <authorList>
            <person name="Sparks M.E."/>
            <person name="Blackburn M.B."/>
            <person name="Gundersen-Rindal D.E."/>
        </authorList>
    </citation>
    <scope>NUCLEOTIDE SEQUENCE [LARGE SCALE GENOMIC DNA]</scope>
    <source>
        <strain evidence="3">IIBBL 274-1</strain>
    </source>
</reference>
<dbReference type="EMBL" id="CP029554">
    <property type="protein sequence ID" value="AXE36729.1"/>
    <property type="molecule type" value="Genomic_DNA"/>
</dbReference>
<dbReference type="AlphaFoldDB" id="A0A344UN81"/>
<feature type="domain" description="Vanillate O-demethylase oxygenase-like C-terminal catalytic" evidence="2">
    <location>
        <begin position="13"/>
        <end position="164"/>
    </location>
</feature>
<protein>
    <recommendedName>
        <fullName evidence="2">Vanillate O-demethylase oxygenase-like C-terminal catalytic domain-containing protein</fullName>
    </recommendedName>
</protein>
<keyword evidence="1" id="KW-0560">Oxidoreductase</keyword>
<evidence type="ECO:0000313" key="4">
    <source>
        <dbReference type="Proteomes" id="UP000252038"/>
    </source>
</evidence>
<proteinExistence type="predicted"/>
<dbReference type="Gene3D" id="3.90.380.10">
    <property type="entry name" value="Naphthalene 1,2-dioxygenase Alpha Subunit, Chain A, domain 1"/>
    <property type="match status" value="1"/>
</dbReference>
<gene>
    <name evidence="3" type="ORF">DK843_21960</name>
</gene>
<accession>A0A344UN81</accession>
<evidence type="ECO:0000256" key="1">
    <source>
        <dbReference type="ARBA" id="ARBA00023002"/>
    </source>
</evidence>
<dbReference type="SUPFAM" id="SSF55961">
    <property type="entry name" value="Bet v1-like"/>
    <property type="match status" value="1"/>
</dbReference>
<dbReference type="Proteomes" id="UP000252038">
    <property type="component" value="Chromosome"/>
</dbReference>
<evidence type="ECO:0000313" key="3">
    <source>
        <dbReference type="EMBL" id="AXE36729.1"/>
    </source>
</evidence>
<dbReference type="InterPro" id="IPR044043">
    <property type="entry name" value="VanA_C_cat"/>
</dbReference>
<name>A0A344UN81_9NEIS</name>
<evidence type="ECO:0000259" key="2">
    <source>
        <dbReference type="Pfam" id="PF19112"/>
    </source>
</evidence>
<dbReference type="Pfam" id="PF19112">
    <property type="entry name" value="VanA_C"/>
    <property type="match status" value="1"/>
</dbReference>
<dbReference type="KEGG" id="chrb:DK843_21960"/>
<organism evidence="3 4">
    <name type="scientific">Chromobacterium phragmitis</name>
    <dbReference type="NCBI Taxonomy" id="2202141"/>
    <lineage>
        <taxon>Bacteria</taxon>
        <taxon>Pseudomonadati</taxon>
        <taxon>Pseudomonadota</taxon>
        <taxon>Betaproteobacteria</taxon>
        <taxon>Neisseriales</taxon>
        <taxon>Chromobacteriaceae</taxon>
        <taxon>Chromobacterium</taxon>
    </lineage>
</organism>
<sequence length="201" mass="23315">MVDAFLMSAVARCTLAEAAENFLDGFHTHFVHAGRVRRDGPRQRVRASVRALPDGVEARYEDEKRQSGLISRLLESDRSESYGRFRLPGLAEIEYRGRDGLSLLVTAWMTPEDDATLRIHARVTTRKGRAPAWLKRWLLRRLFAVILRQDKDMLEGVRANARRFEQLGMAAPIWTAPWTCWPRPSACCWLEKRSRRRLKKR</sequence>
<dbReference type="GO" id="GO:0016491">
    <property type="term" value="F:oxidoreductase activity"/>
    <property type="evidence" value="ECO:0007669"/>
    <property type="project" value="UniProtKB-KW"/>
</dbReference>